<accession>A0AAN2C8T7</accession>
<feature type="domain" description="VOC" evidence="1">
    <location>
        <begin position="6"/>
        <end position="139"/>
    </location>
</feature>
<gene>
    <name evidence="2" type="ORF">WPS_05540</name>
</gene>
<dbReference type="PROSITE" id="PS51819">
    <property type="entry name" value="VOC"/>
    <property type="match status" value="1"/>
</dbReference>
<name>A0AAN2C8T7_UNVUL</name>
<dbReference type="EMBL" id="AP025523">
    <property type="protein sequence ID" value="BDE05278.1"/>
    <property type="molecule type" value="Genomic_DNA"/>
</dbReference>
<dbReference type="AlphaFoldDB" id="A0AAN2C8T7"/>
<dbReference type="SUPFAM" id="SSF54593">
    <property type="entry name" value="Glyoxalase/Bleomycin resistance protein/Dihydroxybiphenyl dioxygenase"/>
    <property type="match status" value="1"/>
</dbReference>
<protein>
    <recommendedName>
        <fullName evidence="1">VOC domain-containing protein</fullName>
    </recommendedName>
</protein>
<organism evidence="2 3">
    <name type="scientific">Vulcanimicrobium alpinum</name>
    <dbReference type="NCBI Taxonomy" id="3016050"/>
    <lineage>
        <taxon>Bacteria</taxon>
        <taxon>Bacillati</taxon>
        <taxon>Vulcanimicrobiota</taxon>
        <taxon>Vulcanimicrobiia</taxon>
        <taxon>Vulcanimicrobiales</taxon>
        <taxon>Vulcanimicrobiaceae</taxon>
        <taxon>Vulcanimicrobium</taxon>
    </lineage>
</organism>
<evidence type="ECO:0000313" key="2">
    <source>
        <dbReference type="EMBL" id="BDE05278.1"/>
    </source>
</evidence>
<dbReference type="RefSeq" id="WP_317996331.1">
    <property type="nucleotide sequence ID" value="NZ_AP025523.1"/>
</dbReference>
<dbReference type="Proteomes" id="UP001317532">
    <property type="component" value="Chromosome"/>
</dbReference>
<evidence type="ECO:0000259" key="1">
    <source>
        <dbReference type="PROSITE" id="PS51819"/>
    </source>
</evidence>
<dbReference type="Gene3D" id="3.10.180.10">
    <property type="entry name" value="2,3-Dihydroxybiphenyl 1,2-Dioxygenase, domain 1"/>
    <property type="match status" value="1"/>
</dbReference>
<evidence type="ECO:0000313" key="3">
    <source>
        <dbReference type="Proteomes" id="UP001317532"/>
    </source>
</evidence>
<sequence length="143" mass="16194">MTAFGGFDHVDLRVPVLGVVERFYDVFFTRLGLTRKSYSWVEFGGSSWSDATPERYNAVEYYEENVSGRPAHFIGIIEEGTAQPARGRIAFAVDADTLEEWHGVLHELGAREIERSDDDSYPALFFTDPVGTRLEICARRSRP</sequence>
<dbReference type="KEGG" id="vab:WPS_05540"/>
<dbReference type="InterPro" id="IPR029068">
    <property type="entry name" value="Glyas_Bleomycin-R_OHBP_Dase"/>
</dbReference>
<keyword evidence="3" id="KW-1185">Reference proteome</keyword>
<dbReference type="InterPro" id="IPR037523">
    <property type="entry name" value="VOC_core"/>
</dbReference>
<reference evidence="2 3" key="1">
    <citation type="journal article" date="2022" name="ISME Commun">
        <title>Vulcanimicrobium alpinus gen. nov. sp. nov., the first cultivated representative of the candidate phylum 'Eremiobacterota', is a metabolically versatile aerobic anoxygenic phototroph.</title>
        <authorList>
            <person name="Yabe S."/>
            <person name="Muto K."/>
            <person name="Abe K."/>
            <person name="Yokota A."/>
            <person name="Staudigel H."/>
            <person name="Tebo B.M."/>
        </authorList>
    </citation>
    <scope>NUCLEOTIDE SEQUENCE [LARGE SCALE GENOMIC DNA]</scope>
    <source>
        <strain evidence="2 3">WC8-2</strain>
    </source>
</reference>
<proteinExistence type="predicted"/>